<dbReference type="KEGG" id="thyd:TTHT_1259"/>
<dbReference type="InterPro" id="IPR006656">
    <property type="entry name" value="Mopterin_OxRdtase"/>
</dbReference>
<dbReference type="InterPro" id="IPR036010">
    <property type="entry name" value="2Fe-2S_ferredoxin-like_sf"/>
</dbReference>
<comment type="cofactor">
    <cofactor evidence="1">
        <name>[4Fe-4S] cluster</name>
        <dbReference type="ChEBI" id="CHEBI:49883"/>
    </cofactor>
</comment>
<dbReference type="Gene3D" id="3.30.200.210">
    <property type="match status" value="1"/>
</dbReference>
<dbReference type="PANTHER" id="PTHR43105">
    <property type="entry name" value="RESPIRATORY NITRATE REDUCTASE"/>
    <property type="match status" value="1"/>
</dbReference>
<keyword evidence="5" id="KW-1278">Translocase</keyword>
<dbReference type="Gene3D" id="3.10.20.740">
    <property type="match status" value="1"/>
</dbReference>
<evidence type="ECO:0000256" key="6">
    <source>
        <dbReference type="ARBA" id="ARBA00023004"/>
    </source>
</evidence>
<evidence type="ECO:0000256" key="9">
    <source>
        <dbReference type="ARBA" id="ARBA00034078"/>
    </source>
</evidence>
<evidence type="ECO:0000313" key="13">
    <source>
        <dbReference type="EMBL" id="BBB32777.1"/>
    </source>
</evidence>
<keyword evidence="3" id="KW-0004">4Fe-4S</keyword>
<evidence type="ECO:0000259" key="11">
    <source>
        <dbReference type="PROSITE" id="PS51669"/>
    </source>
</evidence>
<dbReference type="EMBL" id="AP017470">
    <property type="protein sequence ID" value="BBB32777.1"/>
    <property type="molecule type" value="Genomic_DNA"/>
</dbReference>
<dbReference type="PANTHER" id="PTHR43105:SF13">
    <property type="entry name" value="NADH-UBIQUINONE OXIDOREDUCTASE 75 KDA SUBUNIT, MITOCHONDRIAL"/>
    <property type="match status" value="1"/>
</dbReference>
<name>A0A7R6SZI2_9BACT</name>
<dbReference type="Gene3D" id="3.30.70.20">
    <property type="match status" value="1"/>
</dbReference>
<dbReference type="PROSITE" id="PS00643">
    <property type="entry name" value="COMPLEX1_75K_3"/>
    <property type="match status" value="1"/>
</dbReference>
<dbReference type="GO" id="GO:0008137">
    <property type="term" value="F:NADH dehydrogenase (ubiquinone) activity"/>
    <property type="evidence" value="ECO:0007669"/>
    <property type="project" value="InterPro"/>
</dbReference>
<evidence type="ECO:0000256" key="3">
    <source>
        <dbReference type="ARBA" id="ARBA00022485"/>
    </source>
</evidence>
<dbReference type="SMART" id="SM00926">
    <property type="entry name" value="Molybdop_Fe4S4"/>
    <property type="match status" value="1"/>
</dbReference>
<keyword evidence="4" id="KW-0479">Metal-binding</keyword>
<dbReference type="Proteomes" id="UP000595564">
    <property type="component" value="Chromosome"/>
</dbReference>
<dbReference type="SUPFAM" id="SSF53706">
    <property type="entry name" value="Formate dehydrogenase/DMSO reductase, domains 1-3"/>
    <property type="match status" value="2"/>
</dbReference>
<dbReference type="GO" id="GO:0016020">
    <property type="term" value="C:membrane"/>
    <property type="evidence" value="ECO:0007669"/>
    <property type="project" value="InterPro"/>
</dbReference>
<keyword evidence="6" id="KW-0408">Iron</keyword>
<evidence type="ECO:0000259" key="12">
    <source>
        <dbReference type="PROSITE" id="PS51839"/>
    </source>
</evidence>
<dbReference type="PROSITE" id="PS51085">
    <property type="entry name" value="2FE2S_FER_2"/>
    <property type="match status" value="1"/>
</dbReference>
<dbReference type="InterPro" id="IPR000283">
    <property type="entry name" value="NADH_UbQ_OxRdtase_75kDa_su_CS"/>
</dbReference>
<accession>A0A7R6SZI2</accession>
<dbReference type="Gene3D" id="3.40.50.740">
    <property type="match status" value="1"/>
</dbReference>
<dbReference type="Pfam" id="PF10588">
    <property type="entry name" value="NADH-G_4Fe-4S_3"/>
    <property type="match status" value="1"/>
</dbReference>
<dbReference type="PROSITE" id="PS51669">
    <property type="entry name" value="4FE4S_MOW_BIS_MGD"/>
    <property type="match status" value="1"/>
</dbReference>
<dbReference type="RefSeq" id="WP_201327081.1">
    <property type="nucleotide sequence ID" value="NZ_AP017470.1"/>
</dbReference>
<evidence type="ECO:0000256" key="5">
    <source>
        <dbReference type="ARBA" id="ARBA00022967"/>
    </source>
</evidence>
<keyword evidence="14" id="KW-1185">Reference proteome</keyword>
<dbReference type="CDD" id="cd00207">
    <property type="entry name" value="fer2"/>
    <property type="match status" value="1"/>
</dbReference>
<comment type="cofactor">
    <cofactor evidence="9">
        <name>[2Fe-2S] cluster</name>
        <dbReference type="ChEBI" id="CHEBI:190135"/>
    </cofactor>
</comment>
<organism evidence="13 14">
    <name type="scientific">Thermotomaculum hydrothermale</name>
    <dbReference type="NCBI Taxonomy" id="981385"/>
    <lineage>
        <taxon>Bacteria</taxon>
        <taxon>Pseudomonadati</taxon>
        <taxon>Acidobacteriota</taxon>
        <taxon>Holophagae</taxon>
        <taxon>Thermotomaculales</taxon>
        <taxon>Thermotomaculaceae</taxon>
        <taxon>Thermotomaculum</taxon>
    </lineage>
</organism>
<evidence type="ECO:0000256" key="8">
    <source>
        <dbReference type="ARBA" id="ARBA00023027"/>
    </source>
</evidence>
<dbReference type="SMART" id="SM00929">
    <property type="entry name" value="NADH-G_4Fe-4S_3"/>
    <property type="match status" value="1"/>
</dbReference>
<dbReference type="InterPro" id="IPR006963">
    <property type="entry name" value="Mopterin_OxRdtase_4Fe-4S_dom"/>
</dbReference>
<dbReference type="AlphaFoldDB" id="A0A7R6SZI2"/>
<reference evidence="13 14" key="1">
    <citation type="journal article" date="2012" name="Extremophiles">
        <title>Thermotomaculum hydrothermale gen. nov., sp. nov., a novel heterotrophic thermophile within the phylum Acidobacteria from a deep-sea hydrothermal vent chimney in the Southern Okinawa Trough.</title>
        <authorList>
            <person name="Izumi H."/>
            <person name="Nunoura T."/>
            <person name="Miyazaki M."/>
            <person name="Mino S."/>
            <person name="Toki T."/>
            <person name="Takai K."/>
            <person name="Sako Y."/>
            <person name="Sawabe T."/>
            <person name="Nakagawa S."/>
        </authorList>
    </citation>
    <scope>NUCLEOTIDE SEQUENCE [LARGE SCALE GENOMIC DNA]</scope>
    <source>
        <strain evidence="13 14">AC55</strain>
    </source>
</reference>
<dbReference type="InterPro" id="IPR054351">
    <property type="entry name" value="NADH_UbQ_OxRdtase_ferredoxin"/>
</dbReference>
<evidence type="ECO:0000259" key="10">
    <source>
        <dbReference type="PROSITE" id="PS51085"/>
    </source>
</evidence>
<dbReference type="EC" id="1.6.5.3" evidence="13"/>
<proteinExistence type="inferred from homology"/>
<keyword evidence="13" id="KW-0560">Oxidoreductase</keyword>
<evidence type="ECO:0000256" key="2">
    <source>
        <dbReference type="ARBA" id="ARBA00005404"/>
    </source>
</evidence>
<dbReference type="CDD" id="cd00368">
    <property type="entry name" value="Molybdopterin-Binding"/>
    <property type="match status" value="1"/>
</dbReference>
<dbReference type="FunFam" id="3.10.20.740:FF:000001">
    <property type="entry name" value="NADH-quinone oxidoreductase subunit G"/>
    <property type="match status" value="1"/>
</dbReference>
<feature type="domain" description="4Fe-4S His(Cys)3-ligated-type" evidence="12">
    <location>
        <begin position="78"/>
        <end position="117"/>
    </location>
</feature>
<dbReference type="PROSITE" id="PS00641">
    <property type="entry name" value="COMPLEX1_75K_1"/>
    <property type="match status" value="1"/>
</dbReference>
<keyword evidence="8" id="KW-0520">NAD</keyword>
<dbReference type="InterPro" id="IPR019574">
    <property type="entry name" value="NADH_UbQ_OxRdtase_Gsu_4Fe4S-bd"/>
</dbReference>
<dbReference type="Pfam" id="PF04879">
    <property type="entry name" value="Molybdop_Fe4S4"/>
    <property type="match status" value="1"/>
</dbReference>
<dbReference type="GO" id="GO:0016491">
    <property type="term" value="F:oxidoreductase activity"/>
    <property type="evidence" value="ECO:0007669"/>
    <property type="project" value="UniProtKB-KW"/>
</dbReference>
<dbReference type="Pfam" id="PF22117">
    <property type="entry name" value="Fer4_Nqo3"/>
    <property type="match status" value="1"/>
</dbReference>
<dbReference type="InterPro" id="IPR050123">
    <property type="entry name" value="Prok_molybdopt-oxidoreductase"/>
</dbReference>
<sequence length="505" mass="58220">MISIKINDREYQVEEGKTILEAAREIGIEIPHYCYHPALSIAGNCRMCLVEVKGMPKPMTACSTRVSDGMEIYTDSKIVKEARKGVLEFILLDHPVDCPICDKSGECKLQDYYFEHSAQKSRYEFPKERHKVEKISKKIYLNPNRCVLCTRCVRFLREVTKTYELTTVERGSHAHIVCVDPESLDNNPWASNIADICPVGALGLNEFRFKKRVWFTKKVKAICQGCAAGCNIYVDVSNRKQLLDGDDDEIVRIHTAENRKLGQFFICDEGRYSYKLYNDKENRVKSPILEGEEINFEKAVEVIRKKSNVRKGVVILSPLHSIEENYAAYLFAREKGFDVFRPSSFRKELPEIALYMEEKKAPNDRMLKLMKLPKVSEIEEIDYDFALFLHNVGKIHSKSEVRILSVLKRATFSVVFEPMLSDFGKSANLVLPAPIFVEEDGCYINNKNLVQHSHKACDYMFNARPLWEFLESDFKSGEEIFVRFAKEQLDKDLNYQKLGTEGFEL</sequence>
<evidence type="ECO:0000313" key="14">
    <source>
        <dbReference type="Proteomes" id="UP000595564"/>
    </source>
</evidence>
<dbReference type="PROSITE" id="PS51839">
    <property type="entry name" value="4FE4S_HC3"/>
    <property type="match status" value="1"/>
</dbReference>
<gene>
    <name evidence="13" type="primary">nuoG</name>
    <name evidence="13" type="ORF">TTHT_1259</name>
</gene>
<dbReference type="Pfam" id="PF13510">
    <property type="entry name" value="Fer2_4"/>
    <property type="match status" value="1"/>
</dbReference>
<feature type="domain" description="2Fe-2S ferredoxin-type" evidence="10">
    <location>
        <begin position="1"/>
        <end position="78"/>
    </location>
</feature>
<feature type="domain" description="4Fe-4S Mo/W bis-MGD-type" evidence="11">
    <location>
        <begin position="216"/>
        <end position="281"/>
    </location>
</feature>
<evidence type="ECO:0000256" key="7">
    <source>
        <dbReference type="ARBA" id="ARBA00023014"/>
    </source>
</evidence>
<dbReference type="SUPFAM" id="SSF54862">
    <property type="entry name" value="4Fe-4S ferredoxins"/>
    <property type="match status" value="1"/>
</dbReference>
<dbReference type="PROSITE" id="PS00642">
    <property type="entry name" value="COMPLEX1_75K_2"/>
    <property type="match status" value="1"/>
</dbReference>
<dbReference type="Pfam" id="PF00384">
    <property type="entry name" value="Molybdopterin"/>
    <property type="match status" value="1"/>
</dbReference>
<comment type="similarity">
    <text evidence="2">Belongs to the complex I 75 kDa subunit family.</text>
</comment>
<dbReference type="GO" id="GO:0042773">
    <property type="term" value="P:ATP synthesis coupled electron transport"/>
    <property type="evidence" value="ECO:0007669"/>
    <property type="project" value="InterPro"/>
</dbReference>
<evidence type="ECO:0000256" key="4">
    <source>
        <dbReference type="ARBA" id="ARBA00022723"/>
    </source>
</evidence>
<dbReference type="GO" id="GO:0046872">
    <property type="term" value="F:metal ion binding"/>
    <property type="evidence" value="ECO:0007669"/>
    <property type="project" value="UniProtKB-KW"/>
</dbReference>
<dbReference type="GO" id="GO:0051539">
    <property type="term" value="F:4 iron, 4 sulfur cluster binding"/>
    <property type="evidence" value="ECO:0007669"/>
    <property type="project" value="UniProtKB-KW"/>
</dbReference>
<evidence type="ECO:0000256" key="1">
    <source>
        <dbReference type="ARBA" id="ARBA00001966"/>
    </source>
</evidence>
<dbReference type="SUPFAM" id="SSF54292">
    <property type="entry name" value="2Fe-2S ferredoxin-like"/>
    <property type="match status" value="1"/>
</dbReference>
<keyword evidence="7" id="KW-0411">Iron-sulfur</keyword>
<dbReference type="InterPro" id="IPR001041">
    <property type="entry name" value="2Fe-2S_ferredoxin-type"/>
</dbReference>
<protein>
    <submittedName>
        <fullName evidence="13">NADH-quinone oxidoreductase subunit G</fullName>
        <ecNumber evidence="13">1.6.5.3</ecNumber>
    </submittedName>
</protein>